<feature type="domain" description="Putative beta-lactamase-inhibitor-like PepSY-like" evidence="2">
    <location>
        <begin position="54"/>
        <end position="141"/>
    </location>
</feature>
<protein>
    <submittedName>
        <fullName evidence="3">Putative PepSY-like beta-lactamase-inhibitor</fullName>
    </submittedName>
</protein>
<sequence length="142" mass="16404">MKTQISILCTISLLMIACANRAEGQVPDAVKEAFQAKYPGENDPDWETDANGYYESSFKIDGKHYRADFDKDGNWIETERSVDFDDLPKPVKEKIESEYDRSDITEIEEVEHPEKGLFYDIEFKRKGKNKDIMITKEGKVIN</sequence>
<accession>A0A4R6TKE2</accession>
<name>A0A4R6TKE2_9FLAO</name>
<dbReference type="RefSeq" id="WP_133643783.1">
    <property type="nucleotide sequence ID" value="NZ_SNYI01000002.1"/>
</dbReference>
<dbReference type="PROSITE" id="PS51257">
    <property type="entry name" value="PROKAR_LIPOPROTEIN"/>
    <property type="match status" value="1"/>
</dbReference>
<evidence type="ECO:0000313" key="3">
    <source>
        <dbReference type="EMBL" id="TDQ30912.1"/>
    </source>
</evidence>
<feature type="chain" id="PRO_5020745875" evidence="1">
    <location>
        <begin position="25"/>
        <end position="142"/>
    </location>
</feature>
<dbReference type="InterPro" id="IPR021533">
    <property type="entry name" value="PepSY-like"/>
</dbReference>
<dbReference type="Gene3D" id="3.10.450.360">
    <property type="match status" value="1"/>
</dbReference>
<gene>
    <name evidence="3" type="ORF">CLV82_1609</name>
</gene>
<dbReference type="AlphaFoldDB" id="A0A4R6TKE2"/>
<evidence type="ECO:0000256" key="1">
    <source>
        <dbReference type="SAM" id="SignalP"/>
    </source>
</evidence>
<organism evidence="3 4">
    <name type="scientific">Zeaxanthinibacter enoshimensis</name>
    <dbReference type="NCBI Taxonomy" id="392009"/>
    <lineage>
        <taxon>Bacteria</taxon>
        <taxon>Pseudomonadati</taxon>
        <taxon>Bacteroidota</taxon>
        <taxon>Flavobacteriia</taxon>
        <taxon>Flavobacteriales</taxon>
        <taxon>Flavobacteriaceae</taxon>
        <taxon>Zeaxanthinibacter</taxon>
    </lineage>
</organism>
<evidence type="ECO:0000259" key="2">
    <source>
        <dbReference type="Pfam" id="PF11396"/>
    </source>
</evidence>
<proteinExistence type="predicted"/>
<dbReference type="Pfam" id="PF11396">
    <property type="entry name" value="PepSY_like"/>
    <property type="match status" value="1"/>
</dbReference>
<evidence type="ECO:0000313" key="4">
    <source>
        <dbReference type="Proteomes" id="UP000295468"/>
    </source>
</evidence>
<dbReference type="Proteomes" id="UP000295468">
    <property type="component" value="Unassembled WGS sequence"/>
</dbReference>
<dbReference type="EMBL" id="SNYI01000002">
    <property type="protein sequence ID" value="TDQ30912.1"/>
    <property type="molecule type" value="Genomic_DNA"/>
</dbReference>
<reference evidence="3 4" key="1">
    <citation type="submission" date="2019-03" db="EMBL/GenBank/DDBJ databases">
        <title>Genomic Encyclopedia of Archaeal and Bacterial Type Strains, Phase II (KMG-II): from individual species to whole genera.</title>
        <authorList>
            <person name="Goeker M."/>
        </authorList>
    </citation>
    <scope>NUCLEOTIDE SEQUENCE [LARGE SCALE GENOMIC DNA]</scope>
    <source>
        <strain evidence="3 4">DSM 18435</strain>
    </source>
</reference>
<dbReference type="OrthoDB" id="1138938at2"/>
<dbReference type="SUPFAM" id="SSF160574">
    <property type="entry name" value="BT0923-like"/>
    <property type="match status" value="1"/>
</dbReference>
<keyword evidence="4" id="KW-1185">Reference proteome</keyword>
<feature type="signal peptide" evidence="1">
    <location>
        <begin position="1"/>
        <end position="24"/>
    </location>
</feature>
<comment type="caution">
    <text evidence="3">The sequence shown here is derived from an EMBL/GenBank/DDBJ whole genome shotgun (WGS) entry which is preliminary data.</text>
</comment>
<keyword evidence="1" id="KW-0732">Signal</keyword>